<keyword evidence="3" id="KW-0238">DNA-binding</keyword>
<dbReference type="PANTHER" id="PTHR30580">
    <property type="entry name" value="PRIMOSOMAL PROTEIN N"/>
    <property type="match status" value="1"/>
</dbReference>
<accession>A0A1M5R6G5</accession>
<evidence type="ECO:0000256" key="2">
    <source>
        <dbReference type="ARBA" id="ARBA00022840"/>
    </source>
</evidence>
<proteinExistence type="predicted"/>
<feature type="domain" description="Helicase ATP-binding" evidence="4">
    <location>
        <begin position="238"/>
        <end position="390"/>
    </location>
</feature>
<dbReference type="OrthoDB" id="2077914at2"/>
<keyword evidence="2" id="KW-0067">ATP-binding</keyword>
<dbReference type="PROSITE" id="PS51194">
    <property type="entry name" value="HELICASE_CTER"/>
    <property type="match status" value="1"/>
</dbReference>
<dbReference type="SMART" id="SM00490">
    <property type="entry name" value="HELICc"/>
    <property type="match status" value="1"/>
</dbReference>
<dbReference type="Gene3D" id="3.40.50.300">
    <property type="entry name" value="P-loop containing nucleotide triphosphate hydrolases"/>
    <property type="match status" value="2"/>
</dbReference>
<dbReference type="AlphaFoldDB" id="A0A1M5R6G5"/>
<dbReference type="InterPro" id="IPR001650">
    <property type="entry name" value="Helicase_C-like"/>
</dbReference>
<dbReference type="GO" id="GO:0005524">
    <property type="term" value="F:ATP binding"/>
    <property type="evidence" value="ECO:0007669"/>
    <property type="project" value="UniProtKB-KW"/>
</dbReference>
<dbReference type="Pfam" id="PF04851">
    <property type="entry name" value="ResIII"/>
    <property type="match status" value="1"/>
</dbReference>
<name>A0A1M5R6G5_9FIRM</name>
<dbReference type="GO" id="GO:0003677">
    <property type="term" value="F:DNA binding"/>
    <property type="evidence" value="ECO:0007669"/>
    <property type="project" value="UniProtKB-KW"/>
</dbReference>
<feature type="domain" description="Helicase C-terminal" evidence="5">
    <location>
        <begin position="419"/>
        <end position="572"/>
    </location>
</feature>
<sequence>MLFFLTLNHNYEVGVFPFQERLEWDSRAVSYLSEPLPLAIIQVVLERLTKKNTLNFKKSPQAIQSRISKIIEDFGWDMELTWRKIPEVISLPEERLVLSADIGNEAWKAFNQLVRGRQLSIGDLRELARELGLMDEVITKFAHYNVEQGCAQWVPSVKQNKRGWQCQRCGEQDLEEWPSFYGVAATCQSCQSIGVSNSLNVLYRDKRSILDGPSVVLFQPHWNLTEAQRLASDQVSEIIKGTSEKVALLWAACGAGKTEVCFPSAAWALAQGKSVLFAAPRQDVIHDIAPRLQRDFSNYPIQVLTGTTTVKFQVGGLVLATTHQVLRFWRCFDVIFMDEMDAFPYHGNRALEWGLNQALRPGGKLLYLTATPSHEGLKAVRKGEISLIRLPARHHRNPLPVPIWIRVGNSLEANGSIGLWAKDIESLRGQGSVLVFVPKISWIDPWIKSFKQRFSGWCVDGSYSADPGRNMKIKNLQQGKYDIFISTTILERGITLLGIQVVVLGADHPIFDERALVQMAGRVGRTRERPGGGVLFLAKQITPAMKTAVQWIEEQNRRALELGLIDPVEKEG</sequence>
<keyword evidence="1" id="KW-0547">Nucleotide-binding</keyword>
<evidence type="ECO:0000313" key="6">
    <source>
        <dbReference type="EMBL" id="SHH21559.1"/>
    </source>
</evidence>
<dbReference type="PANTHER" id="PTHR30580:SF1">
    <property type="entry name" value="COMF OPERON PROTEIN 1"/>
    <property type="match status" value="1"/>
</dbReference>
<dbReference type="EMBL" id="FQXJ01000003">
    <property type="protein sequence ID" value="SHH21559.1"/>
    <property type="molecule type" value="Genomic_DNA"/>
</dbReference>
<dbReference type="InterPro" id="IPR006935">
    <property type="entry name" value="Helicase/UvrB_N"/>
</dbReference>
<evidence type="ECO:0000256" key="1">
    <source>
        <dbReference type="ARBA" id="ARBA00022741"/>
    </source>
</evidence>
<dbReference type="GO" id="GO:0006302">
    <property type="term" value="P:double-strand break repair"/>
    <property type="evidence" value="ECO:0007669"/>
    <property type="project" value="TreeGrafter"/>
</dbReference>
<reference evidence="7" key="1">
    <citation type="submission" date="2016-11" db="EMBL/GenBank/DDBJ databases">
        <authorList>
            <person name="Varghese N."/>
            <person name="Submissions S."/>
        </authorList>
    </citation>
    <scope>NUCLEOTIDE SEQUENCE [LARGE SCALE GENOMIC DNA]</scope>
    <source>
        <strain evidence="7">DSM 15449</strain>
    </source>
</reference>
<dbReference type="GO" id="GO:0006310">
    <property type="term" value="P:DNA recombination"/>
    <property type="evidence" value="ECO:0007669"/>
    <property type="project" value="TreeGrafter"/>
</dbReference>
<dbReference type="RefSeq" id="WP_073027553.1">
    <property type="nucleotide sequence ID" value="NZ_FQXJ01000003.1"/>
</dbReference>
<evidence type="ECO:0000259" key="5">
    <source>
        <dbReference type="PROSITE" id="PS51194"/>
    </source>
</evidence>
<protein>
    <submittedName>
        <fullName evidence="6">Competence protein ComFA</fullName>
    </submittedName>
</protein>
<keyword evidence="7" id="KW-1185">Reference proteome</keyword>
<dbReference type="PROSITE" id="PS51192">
    <property type="entry name" value="HELICASE_ATP_BIND_1"/>
    <property type="match status" value="1"/>
</dbReference>
<evidence type="ECO:0000256" key="3">
    <source>
        <dbReference type="ARBA" id="ARBA00023125"/>
    </source>
</evidence>
<dbReference type="SUPFAM" id="SSF52540">
    <property type="entry name" value="P-loop containing nucleoside triphosphate hydrolases"/>
    <property type="match status" value="1"/>
</dbReference>
<dbReference type="InterPro" id="IPR014001">
    <property type="entry name" value="Helicase_ATP-bd"/>
</dbReference>
<dbReference type="SMART" id="SM00487">
    <property type="entry name" value="DEXDc"/>
    <property type="match status" value="1"/>
</dbReference>
<dbReference type="GO" id="GO:0016787">
    <property type="term" value="F:hydrolase activity"/>
    <property type="evidence" value="ECO:0007669"/>
    <property type="project" value="InterPro"/>
</dbReference>
<evidence type="ECO:0000313" key="7">
    <source>
        <dbReference type="Proteomes" id="UP000183954"/>
    </source>
</evidence>
<dbReference type="Pfam" id="PF00271">
    <property type="entry name" value="Helicase_C"/>
    <property type="match status" value="1"/>
</dbReference>
<dbReference type="Proteomes" id="UP000183954">
    <property type="component" value="Unassembled WGS sequence"/>
</dbReference>
<dbReference type="GO" id="GO:0043138">
    <property type="term" value="F:3'-5' DNA helicase activity"/>
    <property type="evidence" value="ECO:0007669"/>
    <property type="project" value="TreeGrafter"/>
</dbReference>
<dbReference type="GO" id="GO:0006270">
    <property type="term" value="P:DNA replication initiation"/>
    <property type="evidence" value="ECO:0007669"/>
    <property type="project" value="TreeGrafter"/>
</dbReference>
<dbReference type="InterPro" id="IPR027417">
    <property type="entry name" value="P-loop_NTPase"/>
</dbReference>
<organism evidence="6 7">
    <name type="scientific">Desulfosporosinus lacus DSM 15449</name>
    <dbReference type="NCBI Taxonomy" id="1121420"/>
    <lineage>
        <taxon>Bacteria</taxon>
        <taxon>Bacillati</taxon>
        <taxon>Bacillota</taxon>
        <taxon>Clostridia</taxon>
        <taxon>Eubacteriales</taxon>
        <taxon>Desulfitobacteriaceae</taxon>
        <taxon>Desulfosporosinus</taxon>
    </lineage>
</organism>
<evidence type="ECO:0000259" key="4">
    <source>
        <dbReference type="PROSITE" id="PS51192"/>
    </source>
</evidence>
<dbReference type="STRING" id="1121420.SAMN02746098_00464"/>
<gene>
    <name evidence="6" type="ORF">SAMN02746098_00464</name>
</gene>